<dbReference type="AlphaFoldDB" id="K0VR50"/>
<evidence type="ECO:0000313" key="2">
    <source>
        <dbReference type="EMBL" id="EJZ13819.1"/>
    </source>
</evidence>
<feature type="compositionally biased region" description="Polar residues" evidence="1">
    <location>
        <begin position="101"/>
        <end position="111"/>
    </location>
</feature>
<accession>K0VR50</accession>
<dbReference type="Proteomes" id="UP000006043">
    <property type="component" value="Unassembled WGS sequence"/>
</dbReference>
<evidence type="ECO:0000256" key="1">
    <source>
        <dbReference type="SAM" id="MobiDB-lite"/>
    </source>
</evidence>
<proteinExistence type="predicted"/>
<dbReference type="HOGENOM" id="CLU_1873129_0_0_11"/>
<protein>
    <submittedName>
        <fullName evidence="2">Uncharacterized protein</fullName>
    </submittedName>
</protein>
<evidence type="ECO:0000313" key="3">
    <source>
        <dbReference type="Proteomes" id="UP000006043"/>
    </source>
</evidence>
<organism evidence="2 3">
    <name type="scientific">Mycolicibacterium fortuitum subsp. fortuitum DSM 46621 = ATCC 6841 = JCM 6387</name>
    <dbReference type="NCBI Taxonomy" id="1214102"/>
    <lineage>
        <taxon>Bacteria</taxon>
        <taxon>Bacillati</taxon>
        <taxon>Actinomycetota</taxon>
        <taxon>Actinomycetes</taxon>
        <taxon>Mycobacteriales</taxon>
        <taxon>Mycobacteriaceae</taxon>
        <taxon>Mycolicibacterium</taxon>
    </lineage>
</organism>
<comment type="caution">
    <text evidence="2">The sequence shown here is derived from an EMBL/GenBank/DDBJ whole genome shotgun (WGS) entry which is preliminary data.</text>
</comment>
<name>K0VR50_MYCFO</name>
<sequence length="136" mass="14692">MLPVLDMHHRKSGLAGKRDHDMRVGIEAAEKESPAVQVEDDAVRERAVCRFGCADGLERHLAERDTTGPQAPPRAEPLEPRERIDATADQGEALLDRSISLVGNRSTNLDEQGSAGDGVACPRSATGASSRRHSSW</sequence>
<reference evidence="2 3" key="1">
    <citation type="journal article" date="2012" name="J. Bacteriol.">
        <title>Complete Genome Sequence of Mycobacterium fortuitum subsp. fortuitum Type Strain DSM46621.</title>
        <authorList>
            <person name="Ho Y.S."/>
            <person name="Adroub S.A."/>
            <person name="Aleisa F."/>
            <person name="Mahmood H."/>
            <person name="Othoum G."/>
            <person name="Rashid F."/>
            <person name="Zaher M."/>
            <person name="Ali S."/>
            <person name="Bitter W."/>
            <person name="Pain A."/>
            <person name="Abdallah A.M."/>
        </authorList>
    </citation>
    <scope>NUCLEOTIDE SEQUENCE [LARGE SCALE GENOMIC DNA]</scope>
    <source>
        <strain evidence="3">DSM46621</strain>
    </source>
</reference>
<feature type="compositionally biased region" description="Basic and acidic residues" evidence="1">
    <location>
        <begin position="76"/>
        <end position="86"/>
    </location>
</feature>
<gene>
    <name evidence="2" type="ORF">MFORT_12906</name>
</gene>
<feature type="region of interest" description="Disordered" evidence="1">
    <location>
        <begin position="59"/>
        <end position="136"/>
    </location>
</feature>
<dbReference type="EMBL" id="ALQB01000045">
    <property type="protein sequence ID" value="EJZ13819.1"/>
    <property type="molecule type" value="Genomic_DNA"/>
</dbReference>